<gene>
    <name evidence="3" type="ORF">A2151_09180</name>
</gene>
<protein>
    <recommendedName>
        <fullName evidence="2">UPF0102 protein A2151_09180</fullName>
    </recommendedName>
</protein>
<name>A0A1F6TQ86_9PROT</name>
<accession>A0A1F6TQ86</accession>
<dbReference type="SUPFAM" id="SSF52980">
    <property type="entry name" value="Restriction endonuclease-like"/>
    <property type="match status" value="1"/>
</dbReference>
<evidence type="ECO:0000256" key="1">
    <source>
        <dbReference type="ARBA" id="ARBA00006738"/>
    </source>
</evidence>
<dbReference type="PANTHER" id="PTHR34039:SF1">
    <property type="entry name" value="UPF0102 PROTEIN YRAN"/>
    <property type="match status" value="1"/>
</dbReference>
<proteinExistence type="inferred from homology"/>
<sequence length="122" mass="13521">MAADTPAHLAQGRNAEATAEAHLRREGLDLITRNYRSPFGEIDLVMREGAVVVFVEVRFRASAAFGAPAETIDPRKRARLRATAEHYLQRSKRDSKRPCRFDIVAITGGGADAGLEWLRNAF</sequence>
<dbReference type="NCBIfam" id="NF009150">
    <property type="entry name" value="PRK12497.1-3"/>
    <property type="match status" value="1"/>
</dbReference>
<dbReference type="NCBIfam" id="TIGR00252">
    <property type="entry name" value="YraN family protein"/>
    <property type="match status" value="1"/>
</dbReference>
<dbReference type="EMBL" id="MFSU01000059">
    <property type="protein sequence ID" value="OGI47294.1"/>
    <property type="molecule type" value="Genomic_DNA"/>
</dbReference>
<dbReference type="Gene3D" id="3.40.1350.10">
    <property type="match status" value="1"/>
</dbReference>
<reference evidence="3 4" key="1">
    <citation type="journal article" date="2016" name="Nat. Commun.">
        <title>Thousands of microbial genomes shed light on interconnected biogeochemical processes in an aquifer system.</title>
        <authorList>
            <person name="Anantharaman K."/>
            <person name="Brown C.T."/>
            <person name="Hug L.A."/>
            <person name="Sharon I."/>
            <person name="Castelle C.J."/>
            <person name="Probst A.J."/>
            <person name="Thomas B.C."/>
            <person name="Singh A."/>
            <person name="Wilkins M.J."/>
            <person name="Karaoz U."/>
            <person name="Brodie E.L."/>
            <person name="Williams K.H."/>
            <person name="Hubbard S.S."/>
            <person name="Banfield J.F."/>
        </authorList>
    </citation>
    <scope>NUCLEOTIDE SEQUENCE [LARGE SCALE GENOMIC DNA]</scope>
</reference>
<dbReference type="Proteomes" id="UP000178885">
    <property type="component" value="Unassembled WGS sequence"/>
</dbReference>
<organism evidence="3 4">
    <name type="scientific">Candidatus Muproteobacteria bacterium RBG_16_65_34</name>
    <dbReference type="NCBI Taxonomy" id="1817760"/>
    <lineage>
        <taxon>Bacteria</taxon>
        <taxon>Pseudomonadati</taxon>
        <taxon>Pseudomonadota</taxon>
        <taxon>Candidatus Muproteobacteria</taxon>
    </lineage>
</organism>
<dbReference type="HAMAP" id="MF_00048">
    <property type="entry name" value="UPF0102"/>
    <property type="match status" value="1"/>
</dbReference>
<dbReference type="NCBIfam" id="NF009154">
    <property type="entry name" value="PRK12497.3-3"/>
    <property type="match status" value="1"/>
</dbReference>
<evidence type="ECO:0000313" key="3">
    <source>
        <dbReference type="EMBL" id="OGI47294.1"/>
    </source>
</evidence>
<dbReference type="InterPro" id="IPR011335">
    <property type="entry name" value="Restrct_endonuc-II-like"/>
</dbReference>
<comment type="similarity">
    <text evidence="1 2">Belongs to the UPF0102 family.</text>
</comment>
<dbReference type="InterPro" id="IPR011856">
    <property type="entry name" value="tRNA_endonuc-like_dom_sf"/>
</dbReference>
<dbReference type="STRING" id="1817760.A2151_09180"/>
<dbReference type="InterPro" id="IPR003509">
    <property type="entry name" value="UPF0102_YraN-like"/>
</dbReference>
<dbReference type="Pfam" id="PF02021">
    <property type="entry name" value="UPF0102"/>
    <property type="match status" value="1"/>
</dbReference>
<evidence type="ECO:0000313" key="4">
    <source>
        <dbReference type="Proteomes" id="UP000178885"/>
    </source>
</evidence>
<evidence type="ECO:0000256" key="2">
    <source>
        <dbReference type="HAMAP-Rule" id="MF_00048"/>
    </source>
</evidence>
<dbReference type="PANTHER" id="PTHR34039">
    <property type="entry name" value="UPF0102 PROTEIN YRAN"/>
    <property type="match status" value="1"/>
</dbReference>
<dbReference type="AlphaFoldDB" id="A0A1F6TQ86"/>
<dbReference type="GO" id="GO:0003676">
    <property type="term" value="F:nucleic acid binding"/>
    <property type="evidence" value="ECO:0007669"/>
    <property type="project" value="InterPro"/>
</dbReference>
<comment type="caution">
    <text evidence="3">The sequence shown here is derived from an EMBL/GenBank/DDBJ whole genome shotgun (WGS) entry which is preliminary data.</text>
</comment>